<proteinExistence type="inferred from homology"/>
<evidence type="ECO:0000313" key="5">
    <source>
        <dbReference type="EMBL" id="BAL56474.1"/>
    </source>
</evidence>
<protein>
    <submittedName>
        <fullName evidence="5">50S ribosomal protein L16</fullName>
    </submittedName>
</protein>
<dbReference type="GO" id="GO:1990904">
    <property type="term" value="C:ribonucleoprotein complex"/>
    <property type="evidence" value="ECO:0007669"/>
    <property type="project" value="UniProtKB-KW"/>
</dbReference>
<organism evidence="5">
    <name type="scientific">uncultured prokaryote</name>
    <dbReference type="NCBI Taxonomy" id="198431"/>
    <lineage>
        <taxon>unclassified sequences</taxon>
        <taxon>environmental samples</taxon>
    </lineage>
</organism>
<reference evidence="5" key="2">
    <citation type="journal article" date="2012" name="PLoS ONE">
        <title>A Deeply Branching Thermophilic Bacterium with an Ancient Acetyl-CoA Pathway Dominates a Subsurface Ecosystem.</title>
        <authorList>
            <person name="Takami H."/>
            <person name="Noguchi H."/>
            <person name="Takaki Y."/>
            <person name="Uchiyama I."/>
            <person name="Toyoda A."/>
            <person name="Nishi S."/>
            <person name="Chee G.-J."/>
            <person name="Arai W."/>
            <person name="Nunoura T."/>
            <person name="Itoh T."/>
            <person name="Hattori M."/>
            <person name="Takai K."/>
        </authorList>
    </citation>
    <scope>NUCLEOTIDE SEQUENCE</scope>
</reference>
<name>H5SJY8_9ZZZZ</name>
<reference evidence="5" key="1">
    <citation type="journal article" date="2005" name="Environ. Microbiol.">
        <title>Genetic and functional properties of uncultivated thermophilic crenarchaeotes from a subsurface gold mine as revealed by analysis of genome fragments.</title>
        <authorList>
            <person name="Nunoura T."/>
            <person name="Hirayama H."/>
            <person name="Takami H."/>
            <person name="Oida H."/>
            <person name="Nishi S."/>
            <person name="Shimamura S."/>
            <person name="Suzuki Y."/>
            <person name="Inagaki F."/>
            <person name="Takai K."/>
            <person name="Nealson K.H."/>
            <person name="Horikoshi K."/>
        </authorList>
    </citation>
    <scope>NUCLEOTIDE SEQUENCE</scope>
</reference>
<gene>
    <name evidence="5" type="ORF">HGMM_F38G10C24</name>
</gene>
<dbReference type="AlphaFoldDB" id="H5SJY8"/>
<dbReference type="PANTHER" id="PTHR12220:SF13">
    <property type="entry name" value="LARGE RIBOSOMAL SUBUNIT PROTEIN UL16M"/>
    <property type="match status" value="1"/>
</dbReference>
<dbReference type="InterPro" id="IPR016180">
    <property type="entry name" value="Ribosomal_uL16_dom"/>
</dbReference>
<dbReference type="Gene3D" id="3.90.1170.10">
    <property type="entry name" value="Ribosomal protein L10e/L16"/>
    <property type="match status" value="1"/>
</dbReference>
<keyword evidence="2 5" id="KW-0689">Ribosomal protein</keyword>
<dbReference type="InterPro" id="IPR020798">
    <property type="entry name" value="Ribosomal_uL16_CS"/>
</dbReference>
<accession>H5SJY8</accession>
<dbReference type="NCBIfam" id="TIGR01164">
    <property type="entry name" value="rplP_bact"/>
    <property type="match status" value="1"/>
</dbReference>
<dbReference type="PANTHER" id="PTHR12220">
    <property type="entry name" value="50S/60S RIBOSOMAL PROTEIN L16"/>
    <property type="match status" value="1"/>
</dbReference>
<dbReference type="GO" id="GO:0003735">
    <property type="term" value="F:structural constituent of ribosome"/>
    <property type="evidence" value="ECO:0007669"/>
    <property type="project" value="InterPro"/>
</dbReference>
<dbReference type="InterPro" id="IPR036920">
    <property type="entry name" value="Ribosomal_uL16_sf"/>
</dbReference>
<dbReference type="InterPro" id="IPR000114">
    <property type="entry name" value="Ribosomal_uL16_bact-type"/>
</dbReference>
<evidence type="ECO:0000256" key="1">
    <source>
        <dbReference type="ARBA" id="ARBA00008931"/>
    </source>
</evidence>
<feature type="compositionally biased region" description="Basic residues" evidence="4">
    <location>
        <begin position="1"/>
        <end position="20"/>
    </location>
</feature>
<dbReference type="Pfam" id="PF00252">
    <property type="entry name" value="Ribosomal_L16"/>
    <property type="match status" value="1"/>
</dbReference>
<dbReference type="PROSITE" id="PS00701">
    <property type="entry name" value="RIBOSOMAL_L16_2"/>
    <property type="match status" value="1"/>
</dbReference>
<evidence type="ECO:0000256" key="3">
    <source>
        <dbReference type="ARBA" id="ARBA00023274"/>
    </source>
</evidence>
<dbReference type="PRINTS" id="PR00060">
    <property type="entry name" value="RIBOSOMALL16"/>
</dbReference>
<feature type="region of interest" description="Disordered" evidence="4">
    <location>
        <begin position="1"/>
        <end position="22"/>
    </location>
</feature>
<dbReference type="SUPFAM" id="SSF54686">
    <property type="entry name" value="Ribosomal protein L16p/L10e"/>
    <property type="match status" value="1"/>
</dbReference>
<dbReference type="HAMAP" id="MF_01342">
    <property type="entry name" value="Ribosomal_uL16"/>
    <property type="match status" value="1"/>
</dbReference>
<evidence type="ECO:0000256" key="4">
    <source>
        <dbReference type="SAM" id="MobiDB-lite"/>
    </source>
</evidence>
<dbReference type="InterPro" id="IPR047873">
    <property type="entry name" value="Ribosomal_uL16"/>
</dbReference>
<dbReference type="CDD" id="cd01433">
    <property type="entry name" value="Ribosomal_L16_L10e"/>
    <property type="match status" value="1"/>
</dbReference>
<evidence type="ECO:0000256" key="2">
    <source>
        <dbReference type="ARBA" id="ARBA00022980"/>
    </source>
</evidence>
<comment type="similarity">
    <text evidence="1">Belongs to the universal ribosomal protein uL16 family.</text>
</comment>
<dbReference type="EMBL" id="AP011748">
    <property type="protein sequence ID" value="BAL56474.1"/>
    <property type="molecule type" value="Genomic_DNA"/>
</dbReference>
<dbReference type="GO" id="GO:0019843">
    <property type="term" value="F:rRNA binding"/>
    <property type="evidence" value="ECO:0007669"/>
    <property type="project" value="InterPro"/>
</dbReference>
<sequence>MLMPKKTKYRKQQRGRRKGVSKGARELHFGDYGLVAMEPCWLTNRQMEAARVAIVRYLKRGGKIWFRVFPDKPYTKRAAETRMGGGKGSVEGWVAVVKRGRIILELGGVDEERAREALRRASHKLPIKTRIVTRADFQLGMTAATGGEAE</sequence>
<keyword evidence="3" id="KW-0687">Ribonucleoprotein</keyword>
<dbReference type="FunFam" id="3.90.1170.10:FF:000001">
    <property type="entry name" value="50S ribosomal protein L16"/>
    <property type="match status" value="1"/>
</dbReference>